<protein>
    <recommendedName>
        <fullName evidence="3">phospholipase C</fullName>
        <ecNumber evidence="3">3.1.4.3</ecNumber>
    </recommendedName>
</protein>
<keyword evidence="9" id="KW-0732">Signal</keyword>
<accession>W9GIM7</accession>
<evidence type="ECO:0000256" key="2">
    <source>
        <dbReference type="ARBA" id="ARBA00009717"/>
    </source>
</evidence>
<dbReference type="InterPro" id="IPR006311">
    <property type="entry name" value="TAT_signal"/>
</dbReference>
<dbReference type="InterPro" id="IPR007312">
    <property type="entry name" value="Phosphoesterase"/>
</dbReference>
<evidence type="ECO:0000256" key="6">
    <source>
        <dbReference type="ARBA" id="ARBA00023026"/>
    </source>
</evidence>
<dbReference type="InterPro" id="IPR017850">
    <property type="entry name" value="Alkaline_phosphatase_core_sf"/>
</dbReference>
<dbReference type="PANTHER" id="PTHR31956:SF1">
    <property type="entry name" value="NON-SPECIFIC PHOSPHOLIPASE C1"/>
    <property type="match status" value="1"/>
</dbReference>
<dbReference type="PATRIC" id="fig|584657.3.peg.3461"/>
<dbReference type="PANTHER" id="PTHR31956">
    <property type="entry name" value="NON-SPECIFIC PHOSPHOLIPASE C4-RELATED"/>
    <property type="match status" value="1"/>
</dbReference>
<dbReference type="RefSeq" id="WP_051518747.1">
    <property type="nucleotide sequence ID" value="NZ_AWQS01000205.1"/>
</dbReference>
<comment type="similarity">
    <text evidence="2">Belongs to the bacterial phospholipase C family.</text>
</comment>
<comment type="subcellular location">
    <subcellularLocation>
        <location evidence="1">Secreted</location>
        <location evidence="1">Cell wall</location>
    </subcellularLocation>
</comment>
<comment type="caution">
    <text evidence="10">The sequence shown here is derived from an EMBL/GenBank/DDBJ whole genome shotgun (WGS) entry which is preliminary data.</text>
</comment>
<name>W9GIM7_9MICO</name>
<dbReference type="EMBL" id="AWQS01000205">
    <property type="protein sequence ID" value="EWT04668.1"/>
    <property type="molecule type" value="Genomic_DNA"/>
</dbReference>
<evidence type="ECO:0000313" key="10">
    <source>
        <dbReference type="EMBL" id="EWT04668.1"/>
    </source>
</evidence>
<evidence type="ECO:0000256" key="1">
    <source>
        <dbReference type="ARBA" id="ARBA00004191"/>
    </source>
</evidence>
<comment type="catalytic activity">
    <reaction evidence="7">
        <text>a 1,2-diacyl-sn-glycero-3-phosphocholine + H2O = phosphocholine + a 1,2-diacyl-sn-glycerol + H(+)</text>
        <dbReference type="Rhea" id="RHEA:10604"/>
        <dbReference type="ChEBI" id="CHEBI:15377"/>
        <dbReference type="ChEBI" id="CHEBI:15378"/>
        <dbReference type="ChEBI" id="CHEBI:17815"/>
        <dbReference type="ChEBI" id="CHEBI:57643"/>
        <dbReference type="ChEBI" id="CHEBI:295975"/>
        <dbReference type="EC" id="3.1.4.3"/>
    </reaction>
    <physiologicalReaction direction="left-to-right" evidence="7">
        <dbReference type="Rhea" id="RHEA:10605"/>
    </physiologicalReaction>
</comment>
<dbReference type="GO" id="GO:0034480">
    <property type="term" value="F:phosphatidylcholine phospholipase C activity"/>
    <property type="evidence" value="ECO:0007669"/>
    <property type="project" value="UniProtKB-EC"/>
</dbReference>
<evidence type="ECO:0000256" key="5">
    <source>
        <dbReference type="ARBA" id="ARBA00022801"/>
    </source>
</evidence>
<organism evidence="10 11">
    <name type="scientific">Intrasporangium chromatireducens Q5-1</name>
    <dbReference type="NCBI Taxonomy" id="584657"/>
    <lineage>
        <taxon>Bacteria</taxon>
        <taxon>Bacillati</taxon>
        <taxon>Actinomycetota</taxon>
        <taxon>Actinomycetes</taxon>
        <taxon>Micrococcales</taxon>
        <taxon>Intrasporangiaceae</taxon>
        <taxon>Intrasporangium</taxon>
    </lineage>
</organism>
<evidence type="ECO:0000256" key="4">
    <source>
        <dbReference type="ARBA" id="ARBA00022512"/>
    </source>
</evidence>
<dbReference type="AlphaFoldDB" id="W9GIM7"/>
<dbReference type="PROSITE" id="PS51257">
    <property type="entry name" value="PROKAR_LIPOPROTEIN"/>
    <property type="match status" value="1"/>
</dbReference>
<keyword evidence="6" id="KW-0843">Virulence</keyword>
<dbReference type="PROSITE" id="PS51318">
    <property type="entry name" value="TAT"/>
    <property type="match status" value="1"/>
</dbReference>
<feature type="compositionally biased region" description="Low complexity" evidence="8">
    <location>
        <begin position="32"/>
        <end position="52"/>
    </location>
</feature>
<proteinExistence type="inferred from homology"/>
<dbReference type="Pfam" id="PF04185">
    <property type="entry name" value="Phosphoesterase"/>
    <property type="match status" value="1"/>
</dbReference>
<gene>
    <name evidence="10" type="ORF">N864_10755</name>
</gene>
<keyword evidence="4" id="KW-0134">Cell wall</keyword>
<dbReference type="SUPFAM" id="SSF53649">
    <property type="entry name" value="Alkaline phosphatase-like"/>
    <property type="match status" value="1"/>
</dbReference>
<feature type="chain" id="PRO_5038769629" description="phospholipase C" evidence="9">
    <location>
        <begin position="24"/>
        <end position="311"/>
    </location>
</feature>
<keyword evidence="4" id="KW-0964">Secreted</keyword>
<feature type="signal peptide" evidence="9">
    <location>
        <begin position="1"/>
        <end position="23"/>
    </location>
</feature>
<evidence type="ECO:0000313" key="11">
    <source>
        <dbReference type="Proteomes" id="UP000019494"/>
    </source>
</evidence>
<keyword evidence="11" id="KW-1185">Reference proteome</keyword>
<evidence type="ECO:0000256" key="3">
    <source>
        <dbReference type="ARBA" id="ARBA00012018"/>
    </source>
</evidence>
<dbReference type="OrthoDB" id="345880at2"/>
<dbReference type="Gene3D" id="3.40.720.10">
    <property type="entry name" value="Alkaline Phosphatase, subunit A"/>
    <property type="match status" value="1"/>
</dbReference>
<evidence type="ECO:0000256" key="7">
    <source>
        <dbReference type="ARBA" id="ARBA00048421"/>
    </source>
</evidence>
<keyword evidence="5" id="KW-0378">Hydrolase</keyword>
<dbReference type="EC" id="3.1.4.3" evidence="3"/>
<feature type="region of interest" description="Disordered" evidence="8">
    <location>
        <begin position="32"/>
        <end position="59"/>
    </location>
</feature>
<evidence type="ECO:0000256" key="8">
    <source>
        <dbReference type="SAM" id="MobiDB-lite"/>
    </source>
</evidence>
<evidence type="ECO:0000256" key="9">
    <source>
        <dbReference type="SAM" id="SignalP"/>
    </source>
</evidence>
<dbReference type="Proteomes" id="UP000019494">
    <property type="component" value="Unassembled WGS sequence"/>
</dbReference>
<reference evidence="11" key="1">
    <citation type="submission" date="2013-08" db="EMBL/GenBank/DDBJ databases">
        <title>Intrasporangium oryzae NRRL B-24470.</title>
        <authorList>
            <person name="Liu H."/>
            <person name="Wang G."/>
        </authorList>
    </citation>
    <scope>NUCLEOTIDE SEQUENCE [LARGE SCALE GENOMIC DNA]</scope>
    <source>
        <strain evidence="11">Q5-1</strain>
    </source>
</reference>
<sequence>MRASRWRALAVAPAAALAGLLLAACTSGGPAAVAPSPDGSAASAAPESSLGSAPGGSPGRPPAHVVVVVFENKAQQQVLGSPDAPYLNALSATGARFSRSRAVTHPSQPNYLALFSGSTQGVTDDSCPQRLGERPNLAQQLVRAGHSFAGYSEGLPSAGFTGCSDASGRYARKHNPWVDFANVSASANLPLTALPTDLSRLPTVSFVIPDLCHDMHDCDVATGDRWARDHLAPYVAWARSHDSLLVVTFDEDDGSPSNRILTFLVGPMVKAAVIPQPADHYSLLRTIEDLYGLEPLGAARSASPLAGWRAG</sequence>